<reference evidence="1 2" key="1">
    <citation type="submission" date="2024-04" db="EMBL/GenBank/DDBJ databases">
        <authorList>
            <person name="Rising A."/>
            <person name="Reimegard J."/>
            <person name="Sonavane S."/>
            <person name="Akerstrom W."/>
            <person name="Nylinder S."/>
            <person name="Hedman E."/>
            <person name="Kallberg Y."/>
        </authorList>
    </citation>
    <scope>NUCLEOTIDE SEQUENCE [LARGE SCALE GENOMIC DNA]</scope>
</reference>
<accession>A0AAV1YXL1</accession>
<keyword evidence="2" id="KW-1185">Reference proteome</keyword>
<comment type="caution">
    <text evidence="1">The sequence shown here is derived from an EMBL/GenBank/DDBJ whole genome shotgun (WGS) entry which is preliminary data.</text>
</comment>
<proteinExistence type="predicted"/>
<protein>
    <submittedName>
        <fullName evidence="1">Uncharacterized protein</fullName>
    </submittedName>
</protein>
<dbReference type="EMBL" id="CAXIEN010000009">
    <property type="protein sequence ID" value="CAL1263554.1"/>
    <property type="molecule type" value="Genomic_DNA"/>
</dbReference>
<dbReference type="AlphaFoldDB" id="A0AAV1YXL1"/>
<evidence type="ECO:0000313" key="1">
    <source>
        <dbReference type="EMBL" id="CAL1263554.1"/>
    </source>
</evidence>
<organism evidence="1 2">
    <name type="scientific">Larinioides sclopetarius</name>
    <dbReference type="NCBI Taxonomy" id="280406"/>
    <lineage>
        <taxon>Eukaryota</taxon>
        <taxon>Metazoa</taxon>
        <taxon>Ecdysozoa</taxon>
        <taxon>Arthropoda</taxon>
        <taxon>Chelicerata</taxon>
        <taxon>Arachnida</taxon>
        <taxon>Araneae</taxon>
        <taxon>Araneomorphae</taxon>
        <taxon>Entelegynae</taxon>
        <taxon>Araneoidea</taxon>
        <taxon>Araneidae</taxon>
        <taxon>Larinioides</taxon>
    </lineage>
</organism>
<dbReference type="Proteomes" id="UP001497382">
    <property type="component" value="Unassembled WGS sequence"/>
</dbReference>
<gene>
    <name evidence="1" type="ORF">LARSCL_LOCUS1553</name>
</gene>
<name>A0AAV1YXL1_9ARAC</name>
<evidence type="ECO:0000313" key="2">
    <source>
        <dbReference type="Proteomes" id="UP001497382"/>
    </source>
</evidence>
<sequence length="41" mass="4575">MTFANTCCVKAIILLFSDKSSRQSNETSGQTYFGLKIRVSE</sequence>